<name>R1GTN3_9GAMM</name>
<accession>R1GTN3</accession>
<comment type="caution">
    <text evidence="1">The sequence shown here is derived from an EMBL/GenBank/DDBJ whole genome shotgun (WGS) entry which is preliminary data.</text>
</comment>
<dbReference type="EMBL" id="ANFM02000018">
    <property type="protein sequence ID" value="EOD79558.1"/>
    <property type="molecule type" value="Genomic_DNA"/>
</dbReference>
<sequence>MSKRIIYFFVRLSHFPHLSNVELHLLIYCMLGVKKGKHQCSVGLH</sequence>
<gene>
    <name evidence="1" type="ORF">D515_01352</name>
</gene>
<reference evidence="1 2" key="1">
    <citation type="journal article" date="2014" name="PLoS ONE">
        <title>Grimontia indica AK16(T), sp. nov., Isolated from a Seawater Sample Reports the Presence of Pathogenic Genes Similar to Vibrio Genus.</title>
        <authorList>
            <person name="Singh A."/>
            <person name="Vaidya B."/>
            <person name="Khatri I."/>
            <person name="Srinivas T.N."/>
            <person name="Subramanian S."/>
            <person name="Korpole S."/>
            <person name="Pinnaka A.K."/>
        </authorList>
    </citation>
    <scope>NUCLEOTIDE SEQUENCE [LARGE SCALE GENOMIC DNA]</scope>
    <source>
        <strain evidence="1 2">AK16</strain>
    </source>
</reference>
<dbReference type="AlphaFoldDB" id="R1GTN3"/>
<dbReference type="Proteomes" id="UP000011223">
    <property type="component" value="Unassembled WGS sequence"/>
</dbReference>
<keyword evidence="2" id="KW-1185">Reference proteome</keyword>
<evidence type="ECO:0000313" key="1">
    <source>
        <dbReference type="EMBL" id="EOD79558.1"/>
    </source>
</evidence>
<evidence type="ECO:0000313" key="2">
    <source>
        <dbReference type="Proteomes" id="UP000011223"/>
    </source>
</evidence>
<proteinExistence type="predicted"/>
<protein>
    <submittedName>
        <fullName evidence="1">Uncharacterized protein</fullName>
    </submittedName>
</protein>
<organism evidence="1 2">
    <name type="scientific">Grimontia indica</name>
    <dbReference type="NCBI Taxonomy" id="1056512"/>
    <lineage>
        <taxon>Bacteria</taxon>
        <taxon>Pseudomonadati</taxon>
        <taxon>Pseudomonadota</taxon>
        <taxon>Gammaproteobacteria</taxon>
        <taxon>Vibrionales</taxon>
        <taxon>Vibrionaceae</taxon>
        <taxon>Grimontia</taxon>
    </lineage>
</organism>